<feature type="compositionally biased region" description="Polar residues" evidence="1">
    <location>
        <begin position="127"/>
        <end position="143"/>
    </location>
</feature>
<sequence>MQLKTLPADTIQKVPNRNLRRNLSKNFNSITPNQNFQYNLKQQNADQYASHQRSSSNSKTLSTPQKSNKEQYDSTVKIRIDIQNFQENHKKSTNQKQEKENKILTPIKNQSRINSQDFKLVTKTKNFVRNQRSKSPQNLSKSPIKTPEKEQCKYVVVNFYQKKY</sequence>
<accession>A0EDY3</accession>
<reference evidence="2 3" key="1">
    <citation type="journal article" date="2006" name="Nature">
        <title>Global trends of whole-genome duplications revealed by the ciliate Paramecium tetraurelia.</title>
        <authorList>
            <consortium name="Genoscope"/>
            <person name="Aury J.-M."/>
            <person name="Jaillon O."/>
            <person name="Duret L."/>
            <person name="Noel B."/>
            <person name="Jubin C."/>
            <person name="Porcel B.M."/>
            <person name="Segurens B."/>
            <person name="Daubin V."/>
            <person name="Anthouard V."/>
            <person name="Aiach N."/>
            <person name="Arnaiz O."/>
            <person name="Billaut A."/>
            <person name="Beisson J."/>
            <person name="Blanc I."/>
            <person name="Bouhouche K."/>
            <person name="Camara F."/>
            <person name="Duharcourt S."/>
            <person name="Guigo R."/>
            <person name="Gogendeau D."/>
            <person name="Katinka M."/>
            <person name="Keller A.-M."/>
            <person name="Kissmehl R."/>
            <person name="Klotz C."/>
            <person name="Koll F."/>
            <person name="Le Moue A."/>
            <person name="Lepere C."/>
            <person name="Malinsky S."/>
            <person name="Nowacki M."/>
            <person name="Nowak J.K."/>
            <person name="Plattner H."/>
            <person name="Poulain J."/>
            <person name="Ruiz F."/>
            <person name="Serrano V."/>
            <person name="Zagulski M."/>
            <person name="Dessen P."/>
            <person name="Betermier M."/>
            <person name="Weissenbach J."/>
            <person name="Scarpelli C."/>
            <person name="Schachter V."/>
            <person name="Sperling L."/>
            <person name="Meyer E."/>
            <person name="Cohen J."/>
            <person name="Wincker P."/>
        </authorList>
    </citation>
    <scope>NUCLEOTIDE SEQUENCE [LARGE SCALE GENOMIC DNA]</scope>
    <source>
        <strain evidence="2 3">Stock d4-2</strain>
    </source>
</reference>
<proteinExistence type="predicted"/>
<dbReference type="HOGENOM" id="CLU_1622205_0_0_1"/>
<feature type="region of interest" description="Disordered" evidence="1">
    <location>
        <begin position="127"/>
        <end position="146"/>
    </location>
</feature>
<dbReference type="GeneID" id="5046682"/>
<dbReference type="Proteomes" id="UP000000600">
    <property type="component" value="Unassembled WGS sequence"/>
</dbReference>
<protein>
    <submittedName>
        <fullName evidence="2">Uncharacterized protein</fullName>
    </submittedName>
</protein>
<dbReference type="AlphaFoldDB" id="A0EDY3"/>
<keyword evidence="3" id="KW-1185">Reference proteome</keyword>
<dbReference type="InParanoid" id="A0EDY3"/>
<feature type="compositionally biased region" description="Polar residues" evidence="1">
    <location>
        <begin position="43"/>
        <end position="66"/>
    </location>
</feature>
<dbReference type="EMBL" id="CT868672">
    <property type="protein sequence ID" value="CAK93500.1"/>
    <property type="molecule type" value="Genomic_DNA"/>
</dbReference>
<gene>
    <name evidence="2" type="ORF">GSPATT00025844001</name>
</gene>
<evidence type="ECO:0000313" key="3">
    <source>
        <dbReference type="Proteomes" id="UP000000600"/>
    </source>
</evidence>
<dbReference type="RefSeq" id="XP_001460897.1">
    <property type="nucleotide sequence ID" value="XM_001460860.1"/>
</dbReference>
<dbReference type="KEGG" id="ptm:GSPATT00025844001"/>
<feature type="region of interest" description="Disordered" evidence="1">
    <location>
        <begin position="43"/>
        <end position="74"/>
    </location>
</feature>
<organism evidence="2 3">
    <name type="scientific">Paramecium tetraurelia</name>
    <dbReference type="NCBI Taxonomy" id="5888"/>
    <lineage>
        <taxon>Eukaryota</taxon>
        <taxon>Sar</taxon>
        <taxon>Alveolata</taxon>
        <taxon>Ciliophora</taxon>
        <taxon>Intramacronucleata</taxon>
        <taxon>Oligohymenophorea</taxon>
        <taxon>Peniculida</taxon>
        <taxon>Parameciidae</taxon>
        <taxon>Paramecium</taxon>
    </lineage>
</organism>
<evidence type="ECO:0000256" key="1">
    <source>
        <dbReference type="SAM" id="MobiDB-lite"/>
    </source>
</evidence>
<name>A0EDY3_PARTE</name>
<evidence type="ECO:0000313" key="2">
    <source>
        <dbReference type="EMBL" id="CAK93500.1"/>
    </source>
</evidence>
<dbReference type="OrthoDB" id="307412at2759"/>